<dbReference type="AlphaFoldDB" id="A0A9Q1G3Q7"/>
<sequence>MHSRAQASNVPDMFALTLGHRFMVGVRTFNQRVELQSEAEQIWRGEPNQGRTLGAKQGFIMRGAPGD</sequence>
<gene>
    <name evidence="2" type="ORF">SKAU_G00052310</name>
</gene>
<protein>
    <submittedName>
        <fullName evidence="2">Uncharacterized protein</fullName>
    </submittedName>
</protein>
<name>A0A9Q1G3Q7_SYNKA</name>
<feature type="region of interest" description="Disordered" evidence="1">
    <location>
        <begin position="47"/>
        <end position="67"/>
    </location>
</feature>
<reference evidence="2" key="1">
    <citation type="journal article" date="2023" name="Science">
        <title>Genome structures resolve the early diversification of teleost fishes.</title>
        <authorList>
            <person name="Parey E."/>
            <person name="Louis A."/>
            <person name="Montfort J."/>
            <person name="Bouchez O."/>
            <person name="Roques C."/>
            <person name="Iampietro C."/>
            <person name="Lluch J."/>
            <person name="Castinel A."/>
            <person name="Donnadieu C."/>
            <person name="Desvignes T."/>
            <person name="Floi Bucao C."/>
            <person name="Jouanno E."/>
            <person name="Wen M."/>
            <person name="Mejri S."/>
            <person name="Dirks R."/>
            <person name="Jansen H."/>
            <person name="Henkel C."/>
            <person name="Chen W.J."/>
            <person name="Zahm M."/>
            <person name="Cabau C."/>
            <person name="Klopp C."/>
            <person name="Thompson A.W."/>
            <person name="Robinson-Rechavi M."/>
            <person name="Braasch I."/>
            <person name="Lecointre G."/>
            <person name="Bobe J."/>
            <person name="Postlethwait J.H."/>
            <person name="Berthelot C."/>
            <person name="Roest Crollius H."/>
            <person name="Guiguen Y."/>
        </authorList>
    </citation>
    <scope>NUCLEOTIDE SEQUENCE</scope>
    <source>
        <strain evidence="2">WJC10195</strain>
    </source>
</reference>
<organism evidence="2 3">
    <name type="scientific">Synaphobranchus kaupii</name>
    <name type="common">Kaup's arrowtooth eel</name>
    <dbReference type="NCBI Taxonomy" id="118154"/>
    <lineage>
        <taxon>Eukaryota</taxon>
        <taxon>Metazoa</taxon>
        <taxon>Chordata</taxon>
        <taxon>Craniata</taxon>
        <taxon>Vertebrata</taxon>
        <taxon>Euteleostomi</taxon>
        <taxon>Actinopterygii</taxon>
        <taxon>Neopterygii</taxon>
        <taxon>Teleostei</taxon>
        <taxon>Anguilliformes</taxon>
        <taxon>Synaphobranchidae</taxon>
        <taxon>Synaphobranchus</taxon>
    </lineage>
</organism>
<dbReference type="Proteomes" id="UP001152622">
    <property type="component" value="Chromosome 2"/>
</dbReference>
<keyword evidence="3" id="KW-1185">Reference proteome</keyword>
<comment type="caution">
    <text evidence="2">The sequence shown here is derived from an EMBL/GenBank/DDBJ whole genome shotgun (WGS) entry which is preliminary data.</text>
</comment>
<accession>A0A9Q1G3Q7</accession>
<evidence type="ECO:0000313" key="2">
    <source>
        <dbReference type="EMBL" id="KAJ8374651.1"/>
    </source>
</evidence>
<evidence type="ECO:0000313" key="3">
    <source>
        <dbReference type="Proteomes" id="UP001152622"/>
    </source>
</evidence>
<evidence type="ECO:0000256" key="1">
    <source>
        <dbReference type="SAM" id="MobiDB-lite"/>
    </source>
</evidence>
<dbReference type="EMBL" id="JAINUF010000002">
    <property type="protein sequence ID" value="KAJ8374651.1"/>
    <property type="molecule type" value="Genomic_DNA"/>
</dbReference>
<proteinExistence type="predicted"/>